<gene>
    <name evidence="2" type="ORF">BCR36DRAFT_110933</name>
</gene>
<name>A0A1Y1VJU1_9FUNG</name>
<organism evidence="2 3">
    <name type="scientific">Piromyces finnis</name>
    <dbReference type="NCBI Taxonomy" id="1754191"/>
    <lineage>
        <taxon>Eukaryota</taxon>
        <taxon>Fungi</taxon>
        <taxon>Fungi incertae sedis</taxon>
        <taxon>Chytridiomycota</taxon>
        <taxon>Chytridiomycota incertae sedis</taxon>
        <taxon>Neocallimastigomycetes</taxon>
        <taxon>Neocallimastigales</taxon>
        <taxon>Neocallimastigaceae</taxon>
        <taxon>Piromyces</taxon>
    </lineage>
</organism>
<keyword evidence="3" id="KW-1185">Reference proteome</keyword>
<evidence type="ECO:0000313" key="3">
    <source>
        <dbReference type="Proteomes" id="UP000193719"/>
    </source>
</evidence>
<keyword evidence="1" id="KW-0732">Signal</keyword>
<sequence length="285" mass="32418">MKVKAITFIITLANVLPTFGVIQECVDFGKFLQRSSFTFNSKEDCCGLKETEQYSFNITCKDEHIKTIDLQLYSKFVFSDTGSFPLLSELTELKINGENNFPNGILPKRFFDLPKLKILNLYKTPKMPENANDINGNSPIEEIYLDNNGLVKFPYIFKKLKNLKTLSIKGNQITGNLTSEIKEFKTLKQLYIQNNQFNGELIIPDSLTTINIVGNKFTSYSSTNKNNALEEVYANGSSIINDSFINKLATYDNIKKMYLSSGSITKLPNKMFNLTNMEALYVIIY</sequence>
<dbReference type="InterPro" id="IPR001611">
    <property type="entry name" value="Leu-rich_rpt"/>
</dbReference>
<dbReference type="AlphaFoldDB" id="A0A1Y1VJU1"/>
<reference evidence="2 3" key="1">
    <citation type="submission" date="2016-08" db="EMBL/GenBank/DDBJ databases">
        <title>Genomes of anaerobic fungi encode conserved fungal cellulosomes for biomass hydrolysis.</title>
        <authorList>
            <consortium name="DOE Joint Genome Institute"/>
            <person name="Haitjema C.H."/>
            <person name="Gilmore S.P."/>
            <person name="Henske J.K."/>
            <person name="Solomon K.V."/>
            <person name="De Groot R."/>
            <person name="Kuo A."/>
            <person name="Mondo S.J."/>
            <person name="Salamov A.A."/>
            <person name="Labutti K."/>
            <person name="Zhao Z."/>
            <person name="Chiniquy J."/>
            <person name="Barry K."/>
            <person name="Brewer H.M."/>
            <person name="Purvine S.O."/>
            <person name="Wright A.T."/>
            <person name="Boxma B."/>
            <person name="Van Alen T."/>
            <person name="Hackstein J.H."/>
            <person name="Baker S.E."/>
            <person name="Grigoriev I.V."/>
            <person name="O'Malley M.A."/>
        </authorList>
    </citation>
    <scope>NUCLEOTIDE SEQUENCE [LARGE SCALE GENOMIC DNA]</scope>
    <source>
        <strain evidence="3">finn</strain>
    </source>
</reference>
<dbReference type="InterPro" id="IPR050994">
    <property type="entry name" value="At_inactive_RLKs"/>
</dbReference>
<dbReference type="PANTHER" id="PTHR48010:SF55">
    <property type="entry name" value="OS01G0607900 PROTEIN"/>
    <property type="match status" value="1"/>
</dbReference>
<accession>A0A1Y1VJU1</accession>
<dbReference type="STRING" id="1754191.A0A1Y1VJU1"/>
<dbReference type="SUPFAM" id="SSF52058">
    <property type="entry name" value="L domain-like"/>
    <property type="match status" value="1"/>
</dbReference>
<evidence type="ECO:0000313" key="2">
    <source>
        <dbReference type="EMBL" id="ORX58360.1"/>
    </source>
</evidence>
<dbReference type="Gene3D" id="3.80.10.10">
    <property type="entry name" value="Ribonuclease Inhibitor"/>
    <property type="match status" value="1"/>
</dbReference>
<dbReference type="Pfam" id="PF00560">
    <property type="entry name" value="LRR_1"/>
    <property type="match status" value="1"/>
</dbReference>
<proteinExistence type="predicted"/>
<dbReference type="Proteomes" id="UP000193719">
    <property type="component" value="Unassembled WGS sequence"/>
</dbReference>
<evidence type="ECO:0000256" key="1">
    <source>
        <dbReference type="SAM" id="SignalP"/>
    </source>
</evidence>
<dbReference type="OrthoDB" id="676979at2759"/>
<feature type="signal peptide" evidence="1">
    <location>
        <begin position="1"/>
        <end position="20"/>
    </location>
</feature>
<reference evidence="2 3" key="2">
    <citation type="submission" date="2016-08" db="EMBL/GenBank/DDBJ databases">
        <title>Pervasive Adenine N6-methylation of Active Genes in Fungi.</title>
        <authorList>
            <consortium name="DOE Joint Genome Institute"/>
            <person name="Mondo S.J."/>
            <person name="Dannebaum R.O."/>
            <person name="Kuo R.C."/>
            <person name="Labutti K."/>
            <person name="Haridas S."/>
            <person name="Kuo A."/>
            <person name="Salamov A."/>
            <person name="Ahrendt S.R."/>
            <person name="Lipzen A."/>
            <person name="Sullivan W."/>
            <person name="Andreopoulos W.B."/>
            <person name="Clum A."/>
            <person name="Lindquist E."/>
            <person name="Daum C."/>
            <person name="Ramamoorthy G.K."/>
            <person name="Gryganskyi A."/>
            <person name="Culley D."/>
            <person name="Magnuson J.K."/>
            <person name="James T.Y."/>
            <person name="O'Malley M.A."/>
            <person name="Stajich J.E."/>
            <person name="Spatafora J.W."/>
            <person name="Visel A."/>
            <person name="Grigoriev I.V."/>
        </authorList>
    </citation>
    <scope>NUCLEOTIDE SEQUENCE [LARGE SCALE GENOMIC DNA]</scope>
    <source>
        <strain evidence="3">finn</strain>
    </source>
</reference>
<dbReference type="EMBL" id="MCFH01000004">
    <property type="protein sequence ID" value="ORX58360.1"/>
    <property type="molecule type" value="Genomic_DNA"/>
</dbReference>
<dbReference type="InterPro" id="IPR032675">
    <property type="entry name" value="LRR_dom_sf"/>
</dbReference>
<dbReference type="PANTHER" id="PTHR48010">
    <property type="entry name" value="OS05G0588300 PROTEIN"/>
    <property type="match status" value="1"/>
</dbReference>
<protein>
    <submittedName>
        <fullName evidence="2">L domain-like protein</fullName>
    </submittedName>
</protein>
<feature type="chain" id="PRO_5012779105" evidence="1">
    <location>
        <begin position="21"/>
        <end position="285"/>
    </location>
</feature>
<comment type="caution">
    <text evidence="2">The sequence shown here is derived from an EMBL/GenBank/DDBJ whole genome shotgun (WGS) entry which is preliminary data.</text>
</comment>